<evidence type="ECO:0000256" key="1">
    <source>
        <dbReference type="SAM" id="MobiDB-lite"/>
    </source>
</evidence>
<evidence type="ECO:0000313" key="2">
    <source>
        <dbReference type="EMBL" id="MFB9071386.1"/>
    </source>
</evidence>
<name>A0ABV5FXH8_9MICC</name>
<reference evidence="2 3" key="1">
    <citation type="submission" date="2024-09" db="EMBL/GenBank/DDBJ databases">
        <authorList>
            <person name="Sun Q."/>
            <person name="Mori K."/>
        </authorList>
    </citation>
    <scope>NUCLEOTIDE SEQUENCE [LARGE SCALE GENOMIC DNA]</scope>
    <source>
        <strain evidence="2 3">CCM 7609</strain>
    </source>
</reference>
<dbReference type="EMBL" id="JBHMFI010000001">
    <property type="protein sequence ID" value="MFB9071386.1"/>
    <property type="molecule type" value="Genomic_DNA"/>
</dbReference>
<comment type="caution">
    <text evidence="2">The sequence shown here is derived from an EMBL/GenBank/DDBJ whole genome shotgun (WGS) entry which is preliminary data.</text>
</comment>
<accession>A0ABV5FXH8</accession>
<feature type="region of interest" description="Disordered" evidence="1">
    <location>
        <begin position="1"/>
        <end position="86"/>
    </location>
</feature>
<feature type="compositionally biased region" description="Basic and acidic residues" evidence="1">
    <location>
        <begin position="52"/>
        <end position="62"/>
    </location>
</feature>
<protein>
    <submittedName>
        <fullName evidence="2">Uncharacterized protein</fullName>
    </submittedName>
</protein>
<organism evidence="2 3">
    <name type="scientific">Citricoccus parietis</name>
    <dbReference type="NCBI Taxonomy" id="592307"/>
    <lineage>
        <taxon>Bacteria</taxon>
        <taxon>Bacillati</taxon>
        <taxon>Actinomycetota</taxon>
        <taxon>Actinomycetes</taxon>
        <taxon>Micrococcales</taxon>
        <taxon>Micrococcaceae</taxon>
        <taxon>Citricoccus</taxon>
    </lineage>
</organism>
<dbReference type="Proteomes" id="UP001589575">
    <property type="component" value="Unassembled WGS sequence"/>
</dbReference>
<evidence type="ECO:0000313" key="3">
    <source>
        <dbReference type="Proteomes" id="UP001589575"/>
    </source>
</evidence>
<proteinExistence type="predicted"/>
<gene>
    <name evidence="2" type="ORF">ACFFX0_09325</name>
</gene>
<sequence length="86" mass="9150">MGPALGEGDEVALPVGLHHDQVLRPGHRLTRDHAERGLAPGAETAPGEAGGEVERQGDDAQGQHDLQNLAETHISPGPRRSRPGWR</sequence>
<keyword evidence="3" id="KW-1185">Reference proteome</keyword>